<evidence type="ECO:0008006" key="4">
    <source>
        <dbReference type="Google" id="ProtNLM"/>
    </source>
</evidence>
<organism evidence="2 3">
    <name type="scientific">Sanguibacter gelidistatuariae</name>
    <dbReference type="NCBI Taxonomy" id="1814289"/>
    <lineage>
        <taxon>Bacteria</taxon>
        <taxon>Bacillati</taxon>
        <taxon>Actinomycetota</taxon>
        <taxon>Actinomycetes</taxon>
        <taxon>Micrococcales</taxon>
        <taxon>Sanguibacteraceae</taxon>
        <taxon>Sanguibacter</taxon>
    </lineage>
</organism>
<protein>
    <recommendedName>
        <fullName evidence="4">Tetratricopeptide repeat-containing protein</fullName>
    </recommendedName>
</protein>
<proteinExistence type="predicted"/>
<dbReference type="Proteomes" id="UP000199039">
    <property type="component" value="Unassembled WGS sequence"/>
</dbReference>
<feature type="compositionally biased region" description="Basic and acidic residues" evidence="1">
    <location>
        <begin position="523"/>
        <end position="546"/>
    </location>
</feature>
<dbReference type="RefSeq" id="WP_093183153.1">
    <property type="nucleotide sequence ID" value="NZ_FMYH01000003.1"/>
</dbReference>
<evidence type="ECO:0000256" key="1">
    <source>
        <dbReference type="SAM" id="MobiDB-lite"/>
    </source>
</evidence>
<dbReference type="OrthoDB" id="56388at2"/>
<reference evidence="2 3" key="1">
    <citation type="submission" date="2016-09" db="EMBL/GenBank/DDBJ databases">
        <authorList>
            <person name="Capua I."/>
            <person name="De Benedictis P."/>
            <person name="Joannis T."/>
            <person name="Lombin L.H."/>
            <person name="Cattoli G."/>
        </authorList>
    </citation>
    <scope>NUCLEOTIDE SEQUENCE [LARGE SCALE GENOMIC DNA]</scope>
    <source>
        <strain evidence="2 3">ISLP-3</strain>
    </source>
</reference>
<sequence length="679" mass="72051">MTRSIDEANQAIMRVREMPFGLARNEVAAELAREVGAQGPEGAVAFALFSLVESYAFSEEVEKAYLPFTRSVRLWDERPELFDAQDVHSLFWSFKWMVSNLMSYPSIPAAQIQATIEDMERRYRLAGNGLSAVNHLTFEWHHLLGDAELPARYEEWVTTERDDFSQCPACEPGDRTAYLFEEGRYAEGIRLLENAQEAGEECRTEPADMLSQLQLAYLEVGDADGAARAHRRGLATLDTSGEMCGAHGRHIQFLARTANTTTALRFLVRYQKLLTRTESPQGRWSFLTTAGVGVAALRADDVTTPISLDDVPATTIGELDDWMRDQALSLAADFDRRGGTSAMTDRTLRAWSGSHVRLPVNLTVLGGAGAAAAGPGTQGAAGAPAGGHTSGLQPHVGIGPDALVDQAERMADEDPVTAARLYAQASAAFTAAGENEAGGFALAEAAALSDRLGDLDGAAATADAALSLLFSAGTAIEYIGPVARMAARLLSSTDASSRATDLLTTALEAAESGHALAVTAHDGAGHDRAGREQHAPDDAGRDDAAGRPDGPPPPDAARLAQQVRVVAVERAHLLDTRARVHASNGNGPAAVTDARRAAEAFAAHDLIGDASHAFWLAGTVEQGSGRPADAVWFLESAVEGFAQIRARDNRVEVTGLLIQALTDLGRADEAATLVKGLAG</sequence>
<accession>A0A1G6NUM4</accession>
<evidence type="ECO:0000313" key="2">
    <source>
        <dbReference type="EMBL" id="SDC71054.1"/>
    </source>
</evidence>
<dbReference type="STRING" id="1814289.SAMN05216410_2227"/>
<name>A0A1G6NUM4_9MICO</name>
<dbReference type="EMBL" id="FMYH01000003">
    <property type="protein sequence ID" value="SDC71054.1"/>
    <property type="molecule type" value="Genomic_DNA"/>
</dbReference>
<dbReference type="AlphaFoldDB" id="A0A1G6NUM4"/>
<feature type="region of interest" description="Disordered" evidence="1">
    <location>
        <begin position="522"/>
        <end position="557"/>
    </location>
</feature>
<gene>
    <name evidence="2" type="ORF">SAMN05216410_2227</name>
</gene>
<keyword evidence="3" id="KW-1185">Reference proteome</keyword>
<evidence type="ECO:0000313" key="3">
    <source>
        <dbReference type="Proteomes" id="UP000199039"/>
    </source>
</evidence>